<reference evidence="2 3" key="1">
    <citation type="submission" date="2019-06" db="EMBL/GenBank/DDBJ databases">
        <title>Sequencing the genomes of 1000 actinobacteria strains.</title>
        <authorList>
            <person name="Klenk H.-P."/>
        </authorList>
    </citation>
    <scope>NUCLEOTIDE SEQUENCE [LARGE SCALE GENOMIC DNA]</scope>
    <source>
        <strain evidence="2 3">DSM 45301</strain>
    </source>
</reference>
<organism evidence="2 3">
    <name type="scientific">Pseudonocardia kunmingensis</name>
    <dbReference type="NCBI Taxonomy" id="630975"/>
    <lineage>
        <taxon>Bacteria</taxon>
        <taxon>Bacillati</taxon>
        <taxon>Actinomycetota</taxon>
        <taxon>Actinomycetes</taxon>
        <taxon>Pseudonocardiales</taxon>
        <taxon>Pseudonocardiaceae</taxon>
        <taxon>Pseudonocardia</taxon>
    </lineage>
</organism>
<evidence type="ECO:0000313" key="2">
    <source>
        <dbReference type="EMBL" id="TQM09182.1"/>
    </source>
</evidence>
<protein>
    <submittedName>
        <fullName evidence="2">Uncharacterized protein</fullName>
    </submittedName>
</protein>
<dbReference type="AlphaFoldDB" id="A0A543DIM7"/>
<sequence>MAGTEFEQHTHDATVHDHEHWHVTHNWSETAGTFEHLASKHSHPHDHAEVEHAHVPHVDFDSEHAGEAHIHDHDEPVGRGG</sequence>
<dbReference type="Proteomes" id="UP000315677">
    <property type="component" value="Unassembled WGS sequence"/>
</dbReference>
<accession>A0A543DIM7</accession>
<dbReference type="RefSeq" id="WP_142057197.1">
    <property type="nucleotide sequence ID" value="NZ_VFPA01000003.1"/>
</dbReference>
<comment type="caution">
    <text evidence="2">The sequence shown here is derived from an EMBL/GenBank/DDBJ whole genome shotgun (WGS) entry which is preliminary data.</text>
</comment>
<evidence type="ECO:0000256" key="1">
    <source>
        <dbReference type="SAM" id="MobiDB-lite"/>
    </source>
</evidence>
<feature type="region of interest" description="Disordered" evidence="1">
    <location>
        <begin position="61"/>
        <end position="81"/>
    </location>
</feature>
<keyword evidence="3" id="KW-1185">Reference proteome</keyword>
<dbReference type="OrthoDB" id="3629104at2"/>
<dbReference type="EMBL" id="VFPA01000003">
    <property type="protein sequence ID" value="TQM09182.1"/>
    <property type="molecule type" value="Genomic_DNA"/>
</dbReference>
<proteinExistence type="predicted"/>
<evidence type="ECO:0000313" key="3">
    <source>
        <dbReference type="Proteomes" id="UP000315677"/>
    </source>
</evidence>
<gene>
    <name evidence="2" type="ORF">FB558_4932</name>
</gene>
<name>A0A543DIM7_9PSEU</name>